<comment type="similarity">
    <text evidence="1 6">Belongs to the methyltransferase superfamily. RsmH family.</text>
</comment>
<evidence type="ECO:0000313" key="8">
    <source>
        <dbReference type="Proteomes" id="UP000008234"/>
    </source>
</evidence>
<feature type="binding site" evidence="6">
    <location>
        <position position="117"/>
    </location>
    <ligand>
        <name>S-adenosyl-L-methionine</name>
        <dbReference type="ChEBI" id="CHEBI:59789"/>
    </ligand>
</feature>
<comment type="function">
    <text evidence="6">Specifically methylates the N4 position of cytidine in position 1402 (C1402) of 16S rRNA.</text>
</comment>
<evidence type="ECO:0000256" key="6">
    <source>
        <dbReference type="HAMAP-Rule" id="MF_01007"/>
    </source>
</evidence>
<comment type="catalytic activity">
    <reaction evidence="6">
        <text>cytidine(1402) in 16S rRNA + S-adenosyl-L-methionine = N(4)-methylcytidine(1402) in 16S rRNA + S-adenosyl-L-homocysteine + H(+)</text>
        <dbReference type="Rhea" id="RHEA:42928"/>
        <dbReference type="Rhea" id="RHEA-COMP:10286"/>
        <dbReference type="Rhea" id="RHEA-COMP:10287"/>
        <dbReference type="ChEBI" id="CHEBI:15378"/>
        <dbReference type="ChEBI" id="CHEBI:57856"/>
        <dbReference type="ChEBI" id="CHEBI:59789"/>
        <dbReference type="ChEBI" id="CHEBI:74506"/>
        <dbReference type="ChEBI" id="CHEBI:82748"/>
        <dbReference type="EC" id="2.1.1.199"/>
    </reaction>
</comment>
<dbReference type="AlphaFoldDB" id="D3R0G6"/>
<name>D3R0G6_MAGIU</name>
<dbReference type="PANTHER" id="PTHR11265:SF0">
    <property type="entry name" value="12S RRNA N4-METHYLCYTIDINE METHYLTRANSFERASE"/>
    <property type="match status" value="1"/>
</dbReference>
<protein>
    <recommendedName>
        <fullName evidence="6">Ribosomal RNA small subunit methyltransferase H</fullName>
        <ecNumber evidence="6">2.1.1.199</ecNumber>
    </recommendedName>
    <alternativeName>
        <fullName evidence="6">16S rRNA m(4)C1402 methyltransferase</fullName>
    </alternativeName>
    <alternativeName>
        <fullName evidence="6">rRNA (cytosine-N(4)-)-methyltransferase RsmH</fullName>
    </alternativeName>
</protein>
<keyword evidence="2 6" id="KW-0698">rRNA processing</keyword>
<accession>D3R0G6</accession>
<dbReference type="SUPFAM" id="SSF81799">
    <property type="entry name" value="Putative methyltransferase TM0872, insert domain"/>
    <property type="match status" value="1"/>
</dbReference>
<evidence type="ECO:0000313" key="7">
    <source>
        <dbReference type="EMBL" id="ADC90696.1"/>
    </source>
</evidence>
<dbReference type="PANTHER" id="PTHR11265">
    <property type="entry name" value="S-ADENOSYL-METHYLTRANSFERASE MRAW"/>
    <property type="match status" value="1"/>
</dbReference>
<gene>
    <name evidence="7" type="primary">mraW</name>
    <name evidence="6" type="synonym">rsmH</name>
    <name evidence="7" type="ordered locus">HMPREF0868_0335</name>
</gene>
<dbReference type="SUPFAM" id="SSF53335">
    <property type="entry name" value="S-adenosyl-L-methionine-dependent methyltransferases"/>
    <property type="match status" value="1"/>
</dbReference>
<keyword evidence="8" id="KW-1185">Reference proteome</keyword>
<feature type="binding site" evidence="6">
    <location>
        <position position="145"/>
    </location>
    <ligand>
        <name>S-adenosyl-L-methionine</name>
        <dbReference type="ChEBI" id="CHEBI:59789"/>
    </ligand>
</feature>
<dbReference type="GO" id="GO:0071424">
    <property type="term" value="F:rRNA (cytosine-N4-)-methyltransferase activity"/>
    <property type="evidence" value="ECO:0007669"/>
    <property type="project" value="UniProtKB-UniRule"/>
</dbReference>
<dbReference type="GO" id="GO:0005737">
    <property type="term" value="C:cytoplasm"/>
    <property type="evidence" value="ECO:0007669"/>
    <property type="project" value="UniProtKB-SubCell"/>
</dbReference>
<sequence>MGNSCAGAFDLLIKITLKLVKRNGKLIAMREETRSLQFSHVPVLLTECLKALDLKANGTYVDCTAGGAGHSAAILQRLGSGGRLFAFDKDPTARQAAAAKLAQVKTAATYELIAADFASLREELSKRNVFAVDGILADLGVSSPQLDTGERGFAYRLEGPLDMRMNPTCGRTAADILRLEDQATLTRIMREYGEERYAARIAAAVVKTRETKPLTGTGELVDLICKAVPAAARREKQHPAKRVFQSLRIAVNDELGALRKLLQQAPGLLKPDGHLVIITFHSLEDRLVKQAFRRWERPCRCPSGLPCVCGLASQGKADPPHGLVAGKTELAENPRSRSARVRVFRRNANPPLVEIFSGEASD</sequence>
<dbReference type="STRING" id="699246.HMPREF0868_0335"/>
<evidence type="ECO:0000256" key="1">
    <source>
        <dbReference type="ARBA" id="ARBA00010396"/>
    </source>
</evidence>
<evidence type="ECO:0000256" key="4">
    <source>
        <dbReference type="ARBA" id="ARBA00022679"/>
    </source>
</evidence>
<dbReference type="Gene3D" id="3.40.50.150">
    <property type="entry name" value="Vaccinia Virus protein VP39"/>
    <property type="match status" value="1"/>
</dbReference>
<organism evidence="7 8">
    <name type="scientific">Mageeibacillus indolicus (strain UPII9-5)</name>
    <name type="common">Clostridiales genomosp. BVAB3 (strain UPII9-5)</name>
    <dbReference type="NCBI Taxonomy" id="699246"/>
    <lineage>
        <taxon>Bacteria</taxon>
        <taxon>Bacillati</taxon>
        <taxon>Bacillota</taxon>
        <taxon>Clostridia</taxon>
        <taxon>Eubacteriales</taxon>
        <taxon>Oscillospiraceae</taxon>
        <taxon>Mageeibacillus</taxon>
    </lineage>
</organism>
<dbReference type="InterPro" id="IPR029063">
    <property type="entry name" value="SAM-dependent_MTases_sf"/>
</dbReference>
<evidence type="ECO:0000256" key="2">
    <source>
        <dbReference type="ARBA" id="ARBA00022552"/>
    </source>
</evidence>
<keyword evidence="5 6" id="KW-0949">S-adenosyl-L-methionine</keyword>
<reference evidence="8" key="1">
    <citation type="submission" date="2009-12" db="EMBL/GenBank/DDBJ databases">
        <title>Sequence of Clostridiales genomosp. BVAB3 str. UPII9-5.</title>
        <authorList>
            <person name="Madupu R."/>
            <person name="Durkin A.S."/>
            <person name="Torralba M."/>
            <person name="Methe B."/>
            <person name="Sutton G.G."/>
            <person name="Strausberg R.L."/>
            <person name="Nelson K.E."/>
        </authorList>
    </citation>
    <scope>NUCLEOTIDE SEQUENCE [LARGE SCALE GENOMIC DNA]</scope>
    <source>
        <strain evidence="8">UPII9-5</strain>
    </source>
</reference>
<keyword evidence="4 6" id="KW-0808">Transferase</keyword>
<dbReference type="Proteomes" id="UP000008234">
    <property type="component" value="Chromosome"/>
</dbReference>
<feature type="binding site" evidence="6">
    <location>
        <begin position="68"/>
        <end position="70"/>
    </location>
    <ligand>
        <name>S-adenosyl-L-methionine</name>
        <dbReference type="ChEBI" id="CHEBI:59789"/>
    </ligand>
</feature>
<dbReference type="InterPro" id="IPR023397">
    <property type="entry name" value="SAM-dep_MeTrfase_MraW_recog"/>
</dbReference>
<proteinExistence type="inferred from homology"/>
<evidence type="ECO:0000256" key="3">
    <source>
        <dbReference type="ARBA" id="ARBA00022603"/>
    </source>
</evidence>
<dbReference type="Gene3D" id="1.10.150.170">
    <property type="entry name" value="Putative methyltransferase TM0872, insert domain"/>
    <property type="match status" value="1"/>
</dbReference>
<dbReference type="Pfam" id="PF01795">
    <property type="entry name" value="Methyltransf_5"/>
    <property type="match status" value="1"/>
</dbReference>
<dbReference type="NCBIfam" id="TIGR00006">
    <property type="entry name" value="16S rRNA (cytosine(1402)-N(4))-methyltransferase RsmH"/>
    <property type="match status" value="1"/>
</dbReference>
<comment type="subcellular location">
    <subcellularLocation>
        <location evidence="6">Cytoplasm</location>
    </subcellularLocation>
</comment>
<feature type="binding site" evidence="6">
    <location>
        <position position="138"/>
    </location>
    <ligand>
        <name>S-adenosyl-L-methionine</name>
        <dbReference type="ChEBI" id="CHEBI:59789"/>
    </ligand>
</feature>
<dbReference type="HOGENOM" id="CLU_038422_2_0_9"/>
<dbReference type="KEGG" id="clo:HMPREF0868_0335"/>
<dbReference type="InterPro" id="IPR002903">
    <property type="entry name" value="RsmH"/>
</dbReference>
<dbReference type="eggNOG" id="COG0275">
    <property type="taxonomic scope" value="Bacteria"/>
</dbReference>
<keyword evidence="6" id="KW-0963">Cytoplasm</keyword>
<feature type="binding site" evidence="6">
    <location>
        <position position="88"/>
    </location>
    <ligand>
        <name>S-adenosyl-L-methionine</name>
        <dbReference type="ChEBI" id="CHEBI:59789"/>
    </ligand>
</feature>
<keyword evidence="3 6" id="KW-0489">Methyltransferase</keyword>
<dbReference type="GO" id="GO:0070475">
    <property type="term" value="P:rRNA base methylation"/>
    <property type="evidence" value="ECO:0007669"/>
    <property type="project" value="UniProtKB-UniRule"/>
</dbReference>
<evidence type="ECO:0000256" key="5">
    <source>
        <dbReference type="ARBA" id="ARBA00022691"/>
    </source>
</evidence>
<dbReference type="EC" id="2.1.1.199" evidence="6"/>
<dbReference type="EMBL" id="CP001850">
    <property type="protein sequence ID" value="ADC90696.1"/>
    <property type="molecule type" value="Genomic_DNA"/>
</dbReference>
<dbReference type="PIRSF" id="PIRSF004486">
    <property type="entry name" value="MraW"/>
    <property type="match status" value="1"/>
</dbReference>
<dbReference type="HAMAP" id="MF_01007">
    <property type="entry name" value="16SrRNA_methyltr_H"/>
    <property type="match status" value="1"/>
</dbReference>